<keyword evidence="3" id="KW-1185">Reference proteome</keyword>
<protein>
    <submittedName>
        <fullName evidence="2">Uncharacterized protein</fullName>
    </submittedName>
</protein>
<feature type="compositionally biased region" description="Polar residues" evidence="1">
    <location>
        <begin position="97"/>
        <end position="106"/>
    </location>
</feature>
<sequence length="106" mass="11328">MTYRPPATPRKSNESHKRTTGAKSVAGSPRLSDSDDTSSLHDDEPRMLDEQVFTQKPRDPRPSSSSQGDAADNVAASSSNANTNPSTVPDAAEVAPLSNQFHSHQP</sequence>
<feature type="region of interest" description="Disordered" evidence="1">
    <location>
        <begin position="1"/>
        <end position="106"/>
    </location>
</feature>
<gene>
    <name evidence="2" type="ORF">BGZ80_008259</name>
</gene>
<reference evidence="2" key="1">
    <citation type="journal article" date="2020" name="Fungal Divers.">
        <title>Resolving the Mortierellaceae phylogeny through synthesis of multi-gene phylogenetics and phylogenomics.</title>
        <authorList>
            <person name="Vandepol N."/>
            <person name="Liber J."/>
            <person name="Desiro A."/>
            <person name="Na H."/>
            <person name="Kennedy M."/>
            <person name="Barry K."/>
            <person name="Grigoriev I.V."/>
            <person name="Miller A.N."/>
            <person name="O'Donnell K."/>
            <person name="Stajich J.E."/>
            <person name="Bonito G."/>
        </authorList>
    </citation>
    <scope>NUCLEOTIDE SEQUENCE</scope>
    <source>
        <strain evidence="2">NRRL 2769</strain>
    </source>
</reference>
<name>A0A9P6MDL6_9FUNG</name>
<dbReference type="Proteomes" id="UP000703661">
    <property type="component" value="Unassembled WGS sequence"/>
</dbReference>
<proteinExistence type="predicted"/>
<dbReference type="AlphaFoldDB" id="A0A9P6MDL6"/>
<evidence type="ECO:0000313" key="3">
    <source>
        <dbReference type="Proteomes" id="UP000703661"/>
    </source>
</evidence>
<feature type="compositionally biased region" description="Basic and acidic residues" evidence="1">
    <location>
        <begin position="38"/>
        <end position="49"/>
    </location>
</feature>
<comment type="caution">
    <text evidence="2">The sequence shown here is derived from an EMBL/GenBank/DDBJ whole genome shotgun (WGS) entry which is preliminary data.</text>
</comment>
<accession>A0A9P6MDL6</accession>
<dbReference type="EMBL" id="JAAAID010004421">
    <property type="protein sequence ID" value="KAF9993150.1"/>
    <property type="molecule type" value="Genomic_DNA"/>
</dbReference>
<evidence type="ECO:0000313" key="2">
    <source>
        <dbReference type="EMBL" id="KAF9993150.1"/>
    </source>
</evidence>
<feature type="compositionally biased region" description="Low complexity" evidence="1">
    <location>
        <begin position="69"/>
        <end position="89"/>
    </location>
</feature>
<evidence type="ECO:0000256" key="1">
    <source>
        <dbReference type="SAM" id="MobiDB-lite"/>
    </source>
</evidence>
<organism evidence="2 3">
    <name type="scientific">Entomortierella chlamydospora</name>
    <dbReference type="NCBI Taxonomy" id="101097"/>
    <lineage>
        <taxon>Eukaryota</taxon>
        <taxon>Fungi</taxon>
        <taxon>Fungi incertae sedis</taxon>
        <taxon>Mucoromycota</taxon>
        <taxon>Mortierellomycotina</taxon>
        <taxon>Mortierellomycetes</taxon>
        <taxon>Mortierellales</taxon>
        <taxon>Mortierellaceae</taxon>
        <taxon>Entomortierella</taxon>
    </lineage>
</organism>